<dbReference type="Proteomes" id="UP000775872">
    <property type="component" value="Unassembled WGS sequence"/>
</dbReference>
<feature type="domain" description="Heterokaryon incompatibility" evidence="1">
    <location>
        <begin position="47"/>
        <end position="195"/>
    </location>
</feature>
<keyword evidence="3" id="KW-1185">Reference proteome</keyword>
<dbReference type="InterPro" id="IPR010730">
    <property type="entry name" value="HET"/>
</dbReference>
<proteinExistence type="predicted"/>
<accession>A0A9N9Z9S5</accession>
<organism evidence="2 3">
    <name type="scientific">Clonostachys solani</name>
    <dbReference type="NCBI Taxonomy" id="160281"/>
    <lineage>
        <taxon>Eukaryota</taxon>
        <taxon>Fungi</taxon>
        <taxon>Dikarya</taxon>
        <taxon>Ascomycota</taxon>
        <taxon>Pezizomycotina</taxon>
        <taxon>Sordariomycetes</taxon>
        <taxon>Hypocreomycetidae</taxon>
        <taxon>Hypocreales</taxon>
        <taxon>Bionectriaceae</taxon>
        <taxon>Clonostachys</taxon>
    </lineage>
</organism>
<evidence type="ECO:0000259" key="1">
    <source>
        <dbReference type="Pfam" id="PF06985"/>
    </source>
</evidence>
<reference evidence="2" key="1">
    <citation type="submission" date="2021-10" db="EMBL/GenBank/DDBJ databases">
        <authorList>
            <person name="Piombo E."/>
        </authorList>
    </citation>
    <scope>NUCLEOTIDE SEQUENCE</scope>
</reference>
<dbReference type="EMBL" id="CABFOC020000042">
    <property type="protein sequence ID" value="CAH0051648.1"/>
    <property type="molecule type" value="Genomic_DNA"/>
</dbReference>
<evidence type="ECO:0000313" key="3">
    <source>
        <dbReference type="Proteomes" id="UP000775872"/>
    </source>
</evidence>
<dbReference type="OrthoDB" id="3553147at2759"/>
<dbReference type="InterPro" id="IPR052895">
    <property type="entry name" value="HetReg/Transcr_Mod"/>
</dbReference>
<evidence type="ECO:0000313" key="2">
    <source>
        <dbReference type="EMBL" id="CAH0051648.1"/>
    </source>
</evidence>
<dbReference type="Pfam" id="PF26639">
    <property type="entry name" value="Het-6_barrel"/>
    <property type="match status" value="1"/>
</dbReference>
<protein>
    <recommendedName>
        <fullName evidence="1">Heterokaryon incompatibility domain-containing protein</fullName>
    </recommendedName>
</protein>
<dbReference type="Pfam" id="PF06985">
    <property type="entry name" value="HET"/>
    <property type="match status" value="1"/>
</dbReference>
<comment type="caution">
    <text evidence="2">The sequence shown here is derived from an EMBL/GenBank/DDBJ whole genome shotgun (WGS) entry which is preliminary data.</text>
</comment>
<name>A0A9N9Z9S5_9HYPO</name>
<sequence>MGEDTFTYRPLESQRTIRTLLLQPGQPGQEVSCSLQHASLDHNRPKYEALSYAWGDVLNTRQICVDGSTARITASLHSALAQFRHPTDPRLLWADALCINQKDTAEKTVQVQLMADIYRYAAQVLVWLGPDAEGLEEFLPTLHGASELISAIEARYNTEPEAAIEMQRGMMRLAWEPILELFLRPWFTRKWVVQEVALAKHVVMCCGNLWFPFHTLGMVTLALVEWPVSAGLMAQWNKKYFTGLFNAYFLYSVHRKNVNKCEDQEDILSFLVRTKLFHCSVPHDHIYGLLGLLDTFGASLKPDYQCSAADAFSHFAIWNLVEEQRPEVLCIASKPDGQIGLPSWVPDLSNMQDIHPIANHTLRLFSAGGQQPPKFTVSADRKLLSCQGKIIDTIENYTYSVSEMPLPEEIPECLVRRKVSRYKVQSACRTLYWLQACERLAAENMAGLLYNDEGNDDGDAHRKTRLRSDRFEQFWRTILCGVHFSDGGYHRPKTSVGTTFARYFDLLRDSCSESRYKQVKGSELWKCALVIEPTIDMLSVRRKFCTTTTGRLGQLPREAQRGDRVCILQGVQVPFVIRERSQGDGYMLIGECYLNGVMDGEEYREDMGGVTDVRFR</sequence>
<dbReference type="PANTHER" id="PTHR24148:SF64">
    <property type="entry name" value="HETEROKARYON INCOMPATIBILITY DOMAIN-CONTAINING PROTEIN"/>
    <property type="match status" value="1"/>
</dbReference>
<gene>
    <name evidence="2" type="ORF">CSOL1703_00014298</name>
</gene>
<dbReference type="AlphaFoldDB" id="A0A9N9Z9S5"/>
<dbReference type="PANTHER" id="PTHR24148">
    <property type="entry name" value="ANKYRIN REPEAT DOMAIN-CONTAINING PROTEIN 39 HOMOLOG-RELATED"/>
    <property type="match status" value="1"/>
</dbReference>